<dbReference type="PANTHER" id="PTHR30302">
    <property type="entry name" value="HYDROGENASE 1 MATURATION PROTEASE"/>
    <property type="match status" value="1"/>
</dbReference>
<comment type="similarity">
    <text evidence="1">Belongs to the peptidase A31 family.</text>
</comment>
<organism evidence="5 6">
    <name type="scientific">Lutispora saccharofermentans</name>
    <dbReference type="NCBI Taxonomy" id="3024236"/>
    <lineage>
        <taxon>Bacteria</taxon>
        <taxon>Bacillati</taxon>
        <taxon>Bacillota</taxon>
        <taxon>Clostridia</taxon>
        <taxon>Lutisporales</taxon>
        <taxon>Lutisporaceae</taxon>
        <taxon>Lutispora</taxon>
    </lineage>
</organism>
<protein>
    <submittedName>
        <fullName evidence="5">Hydrogenase maturation protease</fullName>
    </submittedName>
</protein>
<dbReference type="NCBIfam" id="TIGR00072">
    <property type="entry name" value="hydrog_prot"/>
    <property type="match status" value="1"/>
</dbReference>
<dbReference type="InterPro" id="IPR023430">
    <property type="entry name" value="Pept_HybD-like_dom_sf"/>
</dbReference>
<dbReference type="GO" id="GO:0006508">
    <property type="term" value="P:proteolysis"/>
    <property type="evidence" value="ECO:0007669"/>
    <property type="project" value="UniProtKB-KW"/>
</dbReference>
<keyword evidence="6" id="KW-1185">Reference proteome</keyword>
<keyword evidence="3" id="KW-0064">Aspartyl protease</keyword>
<dbReference type="InterPro" id="IPR000671">
    <property type="entry name" value="Peptidase_A31"/>
</dbReference>
<name>A0ABT1NEB7_9FIRM</name>
<evidence type="ECO:0000313" key="5">
    <source>
        <dbReference type="EMBL" id="MCQ1529602.1"/>
    </source>
</evidence>
<dbReference type="Proteomes" id="UP001651880">
    <property type="component" value="Unassembled WGS sequence"/>
</dbReference>
<dbReference type="PANTHER" id="PTHR30302:SF1">
    <property type="entry name" value="HYDROGENASE 2 MATURATION PROTEASE"/>
    <property type="match status" value="1"/>
</dbReference>
<dbReference type="RefSeq" id="WP_255227116.1">
    <property type="nucleotide sequence ID" value="NZ_JAJEKE010000006.1"/>
</dbReference>
<evidence type="ECO:0000256" key="4">
    <source>
        <dbReference type="ARBA" id="ARBA00022801"/>
    </source>
</evidence>
<evidence type="ECO:0000256" key="2">
    <source>
        <dbReference type="ARBA" id="ARBA00022670"/>
    </source>
</evidence>
<sequence>MHKKVIAIGNRIMGDDAIGLSVAEQLEDFLVESGFEVVLGETDVEYCLRTIKKGDFIIILDAACSGETPGTVRLIPIEEAMMRCGRCNSQHEANLLLWLNIYGIEIKGAVLAIEIYDIEPNWGLSRAMEEILPIVCERVKDKIIFILGEGYHA</sequence>
<reference evidence="5 6" key="1">
    <citation type="submission" date="2021-10" db="EMBL/GenBank/DDBJ databases">
        <title>Lutispora strain m25 sp. nov., a thermophilic, non-spore-forming bacterium isolated from a lab-scale methanogenic bioreactor digesting anaerobic sludge.</title>
        <authorList>
            <person name="El Houari A."/>
            <person name="Mcdonald J."/>
        </authorList>
    </citation>
    <scope>NUCLEOTIDE SEQUENCE [LARGE SCALE GENOMIC DNA]</scope>
    <source>
        <strain evidence="6">m25</strain>
    </source>
</reference>
<keyword evidence="2 5" id="KW-0645">Protease</keyword>
<keyword evidence="4" id="KW-0378">Hydrolase</keyword>
<dbReference type="PRINTS" id="PR00446">
    <property type="entry name" value="HYDRGNUPTAKE"/>
</dbReference>
<accession>A0ABT1NEB7</accession>
<comment type="caution">
    <text evidence="5">The sequence shown here is derived from an EMBL/GenBank/DDBJ whole genome shotgun (WGS) entry which is preliminary data.</text>
</comment>
<evidence type="ECO:0000256" key="1">
    <source>
        <dbReference type="ARBA" id="ARBA00006814"/>
    </source>
</evidence>
<dbReference type="SUPFAM" id="SSF53163">
    <property type="entry name" value="HybD-like"/>
    <property type="match status" value="1"/>
</dbReference>
<gene>
    <name evidence="5" type="ORF">LJD61_08555</name>
</gene>
<dbReference type="Gene3D" id="3.40.50.1450">
    <property type="entry name" value="HybD-like"/>
    <property type="match status" value="1"/>
</dbReference>
<dbReference type="EMBL" id="JAJEKE010000006">
    <property type="protein sequence ID" value="MCQ1529602.1"/>
    <property type="molecule type" value="Genomic_DNA"/>
</dbReference>
<dbReference type="CDD" id="cd00518">
    <property type="entry name" value="H2MP"/>
    <property type="match status" value="1"/>
</dbReference>
<evidence type="ECO:0000313" key="6">
    <source>
        <dbReference type="Proteomes" id="UP001651880"/>
    </source>
</evidence>
<dbReference type="GO" id="GO:0008233">
    <property type="term" value="F:peptidase activity"/>
    <property type="evidence" value="ECO:0007669"/>
    <property type="project" value="UniProtKB-KW"/>
</dbReference>
<dbReference type="Pfam" id="PF01750">
    <property type="entry name" value="HycI"/>
    <property type="match status" value="1"/>
</dbReference>
<proteinExistence type="inferred from homology"/>
<evidence type="ECO:0000256" key="3">
    <source>
        <dbReference type="ARBA" id="ARBA00022750"/>
    </source>
</evidence>